<feature type="compositionally biased region" description="Low complexity" evidence="1">
    <location>
        <begin position="583"/>
        <end position="699"/>
    </location>
</feature>
<evidence type="ECO:0000313" key="5">
    <source>
        <dbReference type="Proteomes" id="UP000291144"/>
    </source>
</evidence>
<protein>
    <submittedName>
        <fullName evidence="4">DUF4328 domain-containing protein</fullName>
    </submittedName>
</protein>
<feature type="compositionally biased region" description="Low complexity" evidence="1">
    <location>
        <begin position="714"/>
        <end position="747"/>
    </location>
</feature>
<feature type="region of interest" description="Disordered" evidence="1">
    <location>
        <begin position="381"/>
        <end position="756"/>
    </location>
</feature>
<evidence type="ECO:0000256" key="1">
    <source>
        <dbReference type="SAM" id="MobiDB-lite"/>
    </source>
</evidence>
<proteinExistence type="predicted"/>
<feature type="compositionally biased region" description="Polar residues" evidence="1">
    <location>
        <begin position="700"/>
        <end position="713"/>
    </location>
</feature>
<reference evidence="4 5" key="1">
    <citation type="submission" date="2019-02" db="EMBL/GenBank/DDBJ databases">
        <title>Kribbella capetownensis sp. nov. and Kribbella speibonae sp. nov., isolated from soil.</title>
        <authorList>
            <person name="Curtis S.M."/>
            <person name="Norton I."/>
            <person name="Everest G.J."/>
            <person name="Meyers P.R."/>
        </authorList>
    </citation>
    <scope>NUCLEOTIDE SEQUENCE [LARGE SCALE GENOMIC DNA]</scope>
    <source>
        <strain evidence="4 5">NRRL B-24813</strain>
    </source>
</reference>
<feature type="compositionally biased region" description="Polar residues" evidence="1">
    <location>
        <begin position="472"/>
        <end position="484"/>
    </location>
</feature>
<comment type="caution">
    <text evidence="4">The sequence shown here is derived from an EMBL/GenBank/DDBJ whole genome shotgun (WGS) entry which is preliminary data.</text>
</comment>
<gene>
    <name evidence="4" type="ORF">E0H73_33470</name>
</gene>
<dbReference type="Proteomes" id="UP000291144">
    <property type="component" value="Unassembled WGS sequence"/>
</dbReference>
<evidence type="ECO:0000256" key="2">
    <source>
        <dbReference type="SAM" id="Phobius"/>
    </source>
</evidence>
<evidence type="ECO:0000259" key="3">
    <source>
        <dbReference type="Pfam" id="PF14219"/>
    </source>
</evidence>
<feature type="transmembrane region" description="Helical" evidence="2">
    <location>
        <begin position="206"/>
        <end position="229"/>
    </location>
</feature>
<feature type="compositionally biased region" description="Low complexity" evidence="1">
    <location>
        <begin position="410"/>
        <end position="419"/>
    </location>
</feature>
<sequence length="756" mass="82302">MSHPQPAVLVLSSPDQEDWQPHAAEEFQHVGTVGKLAIGLLGASTITHLLSTWSDWNTYGVVHRYLGGMPNVDDADLNRADAIAKVTAVPNVIISVAAAVVFVIWLWRARVNSEVFCQADHRRSHGWVLASWFCPGPNLWYPKQIVDDVWLASDPKTPVYADDLRRFRTPALTSVWWVAWIGALAFDVVVRRFLMWMEATVGSLRGIALAGTASLVLTAVSAVAATMVIRRINTMQTTREWVPWWDQREPKLMAVPTYANDDTDEQPAISEPIAASAIPPAARRRELQMAGGGMASGGPAANPFAPAPAGFPGDGAAAGDFPVGSSPFAAGPAAPAAFGGDAPVEEAPKWSPFAPVVESWQNEDVDSGPATEQFNAVETWRDEQPAQQTSYEPEPGPRTSWSDYLGAGGSDDALSSSPQPSSPQPSSPQPSSWRDETPPLTVVEPEPYSYQPQQPAQPEPSWAANYSEPYTYDSTSDYLTQTTSPVEAEPAPEPEPAPVARAGRRAARVAVDSPSAIEQPTVASHSVHAPSAHTMPSSHVSGSSGYYEPSAPALGQQQQDDFLTPSKPLPPVPSYGPEPSYTPEPTYTPESSYSPEPTYTPEQTSYTSDYNSSYDDSSSSYQTSYEPASDYSSYSSEYTSTSNYESTEYGYSNSSPASDYSSSSYETPSYDSYSPTSYSGSEYSTEYSGSTESYETYSPNYATESYGSPYTSDYSQAEQQPSEYQQQAYYTPEQQQPEQEPEQPTTPRTHPRRRWV</sequence>
<feature type="compositionally biased region" description="Low complexity" evidence="1">
    <location>
        <begin position="438"/>
        <end position="461"/>
    </location>
</feature>
<dbReference type="OrthoDB" id="4174975at2"/>
<feature type="transmembrane region" description="Helical" evidence="2">
    <location>
        <begin position="88"/>
        <end position="107"/>
    </location>
</feature>
<keyword evidence="5" id="KW-1185">Reference proteome</keyword>
<keyword evidence="2" id="KW-0812">Transmembrane</keyword>
<feature type="transmembrane region" description="Helical" evidence="2">
    <location>
        <begin position="174"/>
        <end position="194"/>
    </location>
</feature>
<dbReference type="AlphaFoldDB" id="A0A4R0K8S9"/>
<keyword evidence="2" id="KW-1133">Transmembrane helix</keyword>
<feature type="compositionally biased region" description="Polar residues" evidence="1">
    <location>
        <begin position="534"/>
        <end position="544"/>
    </location>
</feature>
<dbReference type="Pfam" id="PF14219">
    <property type="entry name" value="DUF4328"/>
    <property type="match status" value="1"/>
</dbReference>
<organism evidence="4 5">
    <name type="scientific">Kribbella pittospori</name>
    <dbReference type="NCBI Taxonomy" id="722689"/>
    <lineage>
        <taxon>Bacteria</taxon>
        <taxon>Bacillati</taxon>
        <taxon>Actinomycetota</taxon>
        <taxon>Actinomycetes</taxon>
        <taxon>Propionibacteriales</taxon>
        <taxon>Kribbellaceae</taxon>
        <taxon>Kribbella</taxon>
    </lineage>
</organism>
<feature type="compositionally biased region" description="Pro residues" evidence="1">
    <location>
        <begin position="567"/>
        <end position="582"/>
    </location>
</feature>
<feature type="domain" description="DUF4328" evidence="3">
    <location>
        <begin position="71"/>
        <end position="233"/>
    </location>
</feature>
<dbReference type="InterPro" id="IPR025565">
    <property type="entry name" value="DUF4328"/>
</dbReference>
<dbReference type="EMBL" id="SJKB01000013">
    <property type="protein sequence ID" value="TCC56079.1"/>
    <property type="molecule type" value="Genomic_DNA"/>
</dbReference>
<name>A0A4R0K8S9_9ACTN</name>
<accession>A0A4R0K8S9</accession>
<evidence type="ECO:0000313" key="4">
    <source>
        <dbReference type="EMBL" id="TCC56079.1"/>
    </source>
</evidence>
<keyword evidence="2" id="KW-0472">Membrane</keyword>